<keyword evidence="2" id="KW-0472">Membrane</keyword>
<feature type="coiled-coil region" evidence="1">
    <location>
        <begin position="52"/>
        <end position="92"/>
    </location>
</feature>
<dbReference type="Proteomes" id="UP000248132">
    <property type="component" value="Unassembled WGS sequence"/>
</dbReference>
<keyword evidence="1" id="KW-0175">Coiled coil</keyword>
<name>A0A318XNW4_9FIRM</name>
<accession>A0A318XNW4</accession>
<protein>
    <submittedName>
        <fullName evidence="3">Uncharacterized protein</fullName>
    </submittedName>
</protein>
<keyword evidence="2" id="KW-1133">Transmembrane helix</keyword>
<organism evidence="3 4">
    <name type="scientific">Ruminiclostridium sufflavum DSM 19573</name>
    <dbReference type="NCBI Taxonomy" id="1121337"/>
    <lineage>
        <taxon>Bacteria</taxon>
        <taxon>Bacillati</taxon>
        <taxon>Bacillota</taxon>
        <taxon>Clostridia</taxon>
        <taxon>Eubacteriales</taxon>
        <taxon>Oscillospiraceae</taxon>
        <taxon>Ruminiclostridium</taxon>
    </lineage>
</organism>
<evidence type="ECO:0000256" key="2">
    <source>
        <dbReference type="SAM" id="Phobius"/>
    </source>
</evidence>
<keyword evidence="2" id="KW-0812">Transmembrane</keyword>
<dbReference type="EMBL" id="QKMR01000002">
    <property type="protein sequence ID" value="PYG89845.1"/>
    <property type="molecule type" value="Genomic_DNA"/>
</dbReference>
<evidence type="ECO:0000256" key="1">
    <source>
        <dbReference type="SAM" id="Coils"/>
    </source>
</evidence>
<feature type="transmembrane region" description="Helical" evidence="2">
    <location>
        <begin position="33"/>
        <end position="51"/>
    </location>
</feature>
<dbReference type="OrthoDB" id="1739932at2"/>
<sequence length="125" mass="13984">METIMKIPFLLALIASIITGAISIVNNADTNKTCISMIMAMIIFYIVGILIRNTLSNIIEEQNNQKLEAEKKLREEEMLEKAKAALKSKKAEHLGKNLDLVTEDEIDDGFTPFDLSQAVKAKMNE</sequence>
<dbReference type="AlphaFoldDB" id="A0A318XNW4"/>
<reference evidence="3 4" key="1">
    <citation type="submission" date="2018-06" db="EMBL/GenBank/DDBJ databases">
        <title>Genomic Encyclopedia of Type Strains, Phase I: the one thousand microbial genomes (KMG-I) project.</title>
        <authorList>
            <person name="Kyrpides N."/>
        </authorList>
    </citation>
    <scope>NUCLEOTIDE SEQUENCE [LARGE SCALE GENOMIC DNA]</scope>
    <source>
        <strain evidence="3 4">DSM 19573</strain>
    </source>
</reference>
<evidence type="ECO:0000313" key="4">
    <source>
        <dbReference type="Proteomes" id="UP000248132"/>
    </source>
</evidence>
<keyword evidence="4" id="KW-1185">Reference proteome</keyword>
<dbReference type="RefSeq" id="WP_110460525.1">
    <property type="nucleotide sequence ID" value="NZ_QKMR01000002.1"/>
</dbReference>
<proteinExistence type="predicted"/>
<gene>
    <name evidence="3" type="ORF">LY28_00442</name>
</gene>
<evidence type="ECO:0000313" key="3">
    <source>
        <dbReference type="EMBL" id="PYG89845.1"/>
    </source>
</evidence>
<comment type="caution">
    <text evidence="3">The sequence shown here is derived from an EMBL/GenBank/DDBJ whole genome shotgun (WGS) entry which is preliminary data.</text>
</comment>